<dbReference type="Proteomes" id="UP001297581">
    <property type="component" value="Unassembled WGS sequence"/>
</dbReference>
<sequence length="286" mass="31715">MSKRVVVTGASGFLGRHLVRAVRSRGFEVLPIQRQASRDGLAFDCPNLEARLSEFSPDAVVHLAAAYGAEARGVGLNANILLPLRLLNWAATQADVKFIVTGSFWQFGNQQHNSPIDYYSASKQALAVYLDYFRNREKLEVYQLVLSSTYGPQDPRGKLVDYLIQQAFTGMPANLGDPGKRFALTDVRDVVSAIIGLLEAQTQLPFLTYKVRQEHLYGFDELSALFSELGYPIQMNFSAQTSGIEISQPADSSIQTLPGWHPQYRLEDYLRQRFADLTGSACSGKG</sequence>
<organism evidence="2 3">
    <name type="scientific">Shewanella zhuhaiensis</name>
    <dbReference type="NCBI Taxonomy" id="2919576"/>
    <lineage>
        <taxon>Bacteria</taxon>
        <taxon>Pseudomonadati</taxon>
        <taxon>Pseudomonadota</taxon>
        <taxon>Gammaproteobacteria</taxon>
        <taxon>Alteromonadales</taxon>
        <taxon>Shewanellaceae</taxon>
        <taxon>Shewanella</taxon>
    </lineage>
</organism>
<evidence type="ECO:0000313" key="2">
    <source>
        <dbReference type="EMBL" id="MCH4293792.1"/>
    </source>
</evidence>
<dbReference type="EMBL" id="JAKUDL010000002">
    <property type="protein sequence ID" value="MCH4293792.1"/>
    <property type="molecule type" value="Genomic_DNA"/>
</dbReference>
<protein>
    <submittedName>
        <fullName evidence="2">NAD(P)-dependent oxidoreductase</fullName>
    </submittedName>
</protein>
<feature type="domain" description="NAD-dependent epimerase/dehydratase" evidence="1">
    <location>
        <begin position="5"/>
        <end position="200"/>
    </location>
</feature>
<dbReference type="AlphaFoldDB" id="A0AAJ1BH19"/>
<comment type="caution">
    <text evidence="2">The sequence shown here is derived from an EMBL/GenBank/DDBJ whole genome shotgun (WGS) entry which is preliminary data.</text>
</comment>
<evidence type="ECO:0000313" key="3">
    <source>
        <dbReference type="Proteomes" id="UP001297581"/>
    </source>
</evidence>
<dbReference type="PANTHER" id="PTHR43245">
    <property type="entry name" value="BIFUNCTIONAL POLYMYXIN RESISTANCE PROTEIN ARNA"/>
    <property type="match status" value="1"/>
</dbReference>
<dbReference type="SUPFAM" id="SSF51735">
    <property type="entry name" value="NAD(P)-binding Rossmann-fold domains"/>
    <property type="match status" value="1"/>
</dbReference>
<dbReference type="InterPro" id="IPR036291">
    <property type="entry name" value="NAD(P)-bd_dom_sf"/>
</dbReference>
<dbReference type="InterPro" id="IPR050177">
    <property type="entry name" value="Lipid_A_modif_metabolic_enz"/>
</dbReference>
<dbReference type="Pfam" id="PF01370">
    <property type="entry name" value="Epimerase"/>
    <property type="match status" value="1"/>
</dbReference>
<accession>A0AAJ1BH19</accession>
<name>A0AAJ1BH19_9GAMM</name>
<evidence type="ECO:0000259" key="1">
    <source>
        <dbReference type="Pfam" id="PF01370"/>
    </source>
</evidence>
<dbReference type="Gene3D" id="3.40.50.720">
    <property type="entry name" value="NAD(P)-binding Rossmann-like Domain"/>
    <property type="match status" value="1"/>
</dbReference>
<dbReference type="CDD" id="cd08946">
    <property type="entry name" value="SDR_e"/>
    <property type="match status" value="1"/>
</dbReference>
<reference evidence="2 3" key="1">
    <citation type="submission" date="2022-02" db="EMBL/GenBank/DDBJ databases">
        <title>The genome sequence of Shewanella sp. 3B26.</title>
        <authorList>
            <person name="Du J."/>
        </authorList>
    </citation>
    <scope>NUCLEOTIDE SEQUENCE [LARGE SCALE GENOMIC DNA]</scope>
    <source>
        <strain evidence="2 3">3B26</strain>
    </source>
</reference>
<proteinExistence type="predicted"/>
<gene>
    <name evidence="2" type="ORF">MJ923_05680</name>
</gene>
<dbReference type="InterPro" id="IPR001509">
    <property type="entry name" value="Epimerase_deHydtase"/>
</dbReference>
<dbReference type="RefSeq" id="WP_240590274.1">
    <property type="nucleotide sequence ID" value="NZ_JAKUDL010000002.1"/>
</dbReference>
<keyword evidence="3" id="KW-1185">Reference proteome</keyword>
<dbReference type="PANTHER" id="PTHR43245:SF55">
    <property type="entry name" value="NAD(P)-BINDING DOMAIN-CONTAINING PROTEIN"/>
    <property type="match status" value="1"/>
</dbReference>